<proteinExistence type="predicted"/>
<reference evidence="1" key="1">
    <citation type="submission" date="2020-08" db="EMBL/GenBank/DDBJ databases">
        <title>Multicomponent nature underlies the extraordinary mechanical properties of spider dragline silk.</title>
        <authorList>
            <person name="Kono N."/>
            <person name="Nakamura H."/>
            <person name="Mori M."/>
            <person name="Yoshida Y."/>
            <person name="Ohtoshi R."/>
            <person name="Malay A.D."/>
            <person name="Moran D.A.P."/>
            <person name="Tomita M."/>
            <person name="Numata K."/>
            <person name="Arakawa K."/>
        </authorList>
    </citation>
    <scope>NUCLEOTIDE SEQUENCE</scope>
</reference>
<evidence type="ECO:0000313" key="1">
    <source>
        <dbReference type="EMBL" id="GFY17549.1"/>
    </source>
</evidence>
<sequence>MTKAIYRMSGRKVSKRYDLLLRNYPSECNKLFIRGFENPPRFFGSSTIGRTCVHYLAIADSKLVTLTSLVKMWMPQQKEQRILWLTEFKSVTHVQNVYEQNRMSSLACLIDLAGLLQNESGT</sequence>
<accession>A0A8X6SPJ9</accession>
<dbReference type="Proteomes" id="UP000887159">
    <property type="component" value="Unassembled WGS sequence"/>
</dbReference>
<gene>
    <name evidence="1" type="primary">NCL1_38632</name>
    <name evidence="1" type="ORF">TNCV_3519041</name>
</gene>
<protein>
    <submittedName>
        <fullName evidence="1">Uncharacterized protein</fullName>
    </submittedName>
</protein>
<dbReference type="AlphaFoldDB" id="A0A8X6SPJ9"/>
<comment type="caution">
    <text evidence="1">The sequence shown here is derived from an EMBL/GenBank/DDBJ whole genome shotgun (WGS) entry which is preliminary data.</text>
</comment>
<organism evidence="1 2">
    <name type="scientific">Trichonephila clavipes</name>
    <name type="common">Golden silk orbweaver</name>
    <name type="synonym">Nephila clavipes</name>
    <dbReference type="NCBI Taxonomy" id="2585209"/>
    <lineage>
        <taxon>Eukaryota</taxon>
        <taxon>Metazoa</taxon>
        <taxon>Ecdysozoa</taxon>
        <taxon>Arthropoda</taxon>
        <taxon>Chelicerata</taxon>
        <taxon>Arachnida</taxon>
        <taxon>Araneae</taxon>
        <taxon>Araneomorphae</taxon>
        <taxon>Entelegynae</taxon>
        <taxon>Araneoidea</taxon>
        <taxon>Nephilidae</taxon>
        <taxon>Trichonephila</taxon>
    </lineage>
</organism>
<keyword evidence="2" id="KW-1185">Reference proteome</keyword>
<evidence type="ECO:0000313" key="2">
    <source>
        <dbReference type="Proteomes" id="UP000887159"/>
    </source>
</evidence>
<name>A0A8X6SPJ9_TRICX</name>
<dbReference type="EMBL" id="BMAU01021345">
    <property type="protein sequence ID" value="GFY17549.1"/>
    <property type="molecule type" value="Genomic_DNA"/>
</dbReference>